<name>A0AAV2KFN5_KNICA</name>
<organism evidence="1 2">
    <name type="scientific">Knipowitschia caucasica</name>
    <name type="common">Caucasian dwarf goby</name>
    <name type="synonym">Pomatoschistus caucasicus</name>
    <dbReference type="NCBI Taxonomy" id="637954"/>
    <lineage>
        <taxon>Eukaryota</taxon>
        <taxon>Metazoa</taxon>
        <taxon>Chordata</taxon>
        <taxon>Craniata</taxon>
        <taxon>Vertebrata</taxon>
        <taxon>Euteleostomi</taxon>
        <taxon>Actinopterygii</taxon>
        <taxon>Neopterygii</taxon>
        <taxon>Teleostei</taxon>
        <taxon>Neoteleostei</taxon>
        <taxon>Acanthomorphata</taxon>
        <taxon>Gobiaria</taxon>
        <taxon>Gobiiformes</taxon>
        <taxon>Gobioidei</taxon>
        <taxon>Gobiidae</taxon>
        <taxon>Gobiinae</taxon>
        <taxon>Knipowitschia</taxon>
    </lineage>
</organism>
<reference evidence="1 2" key="1">
    <citation type="submission" date="2024-04" db="EMBL/GenBank/DDBJ databases">
        <authorList>
            <person name="Waldvogel A.-M."/>
            <person name="Schoenle A."/>
        </authorList>
    </citation>
    <scope>NUCLEOTIDE SEQUENCE [LARGE SCALE GENOMIC DNA]</scope>
</reference>
<gene>
    <name evidence="1" type="ORF">KC01_LOCUS18505</name>
</gene>
<sequence>MSAPHCHHATPVHTWERIEPNHNLLLCGKQGISDGPVLWLERRNEERGWSITNKRCNRRIILRSTA</sequence>
<dbReference type="Proteomes" id="UP001497482">
    <property type="component" value="Chromosome 18"/>
</dbReference>
<keyword evidence="2" id="KW-1185">Reference proteome</keyword>
<proteinExistence type="predicted"/>
<dbReference type="AlphaFoldDB" id="A0AAV2KFN5"/>
<accession>A0AAV2KFN5</accession>
<evidence type="ECO:0000313" key="1">
    <source>
        <dbReference type="EMBL" id="CAL1588770.1"/>
    </source>
</evidence>
<evidence type="ECO:0000313" key="2">
    <source>
        <dbReference type="Proteomes" id="UP001497482"/>
    </source>
</evidence>
<protein>
    <submittedName>
        <fullName evidence="1">Uncharacterized protein</fullName>
    </submittedName>
</protein>
<dbReference type="EMBL" id="OZ035840">
    <property type="protein sequence ID" value="CAL1588770.1"/>
    <property type="molecule type" value="Genomic_DNA"/>
</dbReference>